<evidence type="ECO:0000313" key="2">
    <source>
        <dbReference type="Proteomes" id="UP000228680"/>
    </source>
</evidence>
<comment type="caution">
    <text evidence="1">The sequence shown here is derived from an EMBL/GenBank/DDBJ whole genome shotgun (WGS) entry which is preliminary data.</text>
</comment>
<gene>
    <name evidence="1" type="ORF">CQS04_13185</name>
</gene>
<evidence type="ECO:0000313" key="1">
    <source>
        <dbReference type="EMBL" id="PJK15648.1"/>
    </source>
</evidence>
<dbReference type="AlphaFoldDB" id="A0A2M9EWT0"/>
<dbReference type="OrthoDB" id="9763774at2"/>
<sequence length="94" mass="10470">MQCSGRTTLVEPFEHQELLITSAIAFGVTADVATSSKNGTIRSGNQHFLFPVHDGLFAVLRMASDDQTVICLHITKRLPNWSLFTPRQVMRVVN</sequence>
<reference evidence="1 2" key="1">
    <citation type="submission" date="2017-10" db="EMBL/GenBank/DDBJ databases">
        <title>Draft genome of Chryseomicrobium casticus sp. nov.</title>
        <authorList>
            <person name="Chakraborty R."/>
            <person name="Saha T."/>
        </authorList>
    </citation>
    <scope>NUCLEOTIDE SEQUENCE [LARGE SCALE GENOMIC DNA]</scope>
    <source>
        <strain evidence="1 2">ET03</strain>
    </source>
</reference>
<protein>
    <submittedName>
        <fullName evidence="1">Uncharacterized protein</fullName>
    </submittedName>
</protein>
<keyword evidence="2" id="KW-1185">Reference proteome</keyword>
<proteinExistence type="predicted"/>
<dbReference type="Proteomes" id="UP000228680">
    <property type="component" value="Unassembled WGS sequence"/>
</dbReference>
<dbReference type="RefSeq" id="WP_100354575.1">
    <property type="nucleotide sequence ID" value="NZ_PCGR01000006.1"/>
</dbReference>
<accession>A0A2M9EWT0</accession>
<dbReference type="EMBL" id="PCGR01000006">
    <property type="protein sequence ID" value="PJK15648.1"/>
    <property type="molecule type" value="Genomic_DNA"/>
</dbReference>
<name>A0A2M9EWT0_9BACL</name>
<organism evidence="1 2">
    <name type="scientific">Chryseomicrobium excrementi</name>
    <dbReference type="NCBI Taxonomy" id="2041346"/>
    <lineage>
        <taxon>Bacteria</taxon>
        <taxon>Bacillati</taxon>
        <taxon>Bacillota</taxon>
        <taxon>Bacilli</taxon>
        <taxon>Bacillales</taxon>
        <taxon>Caryophanaceae</taxon>
        <taxon>Chryseomicrobium</taxon>
    </lineage>
</organism>